<evidence type="ECO:0000259" key="2">
    <source>
        <dbReference type="Pfam" id="PF16452"/>
    </source>
</evidence>
<feature type="domain" description="Bacteriophage CI repressor N-terminal" evidence="1">
    <location>
        <begin position="28"/>
        <end position="86"/>
    </location>
</feature>
<dbReference type="GO" id="GO:0003677">
    <property type="term" value="F:DNA binding"/>
    <property type="evidence" value="ECO:0007669"/>
    <property type="project" value="InterPro"/>
</dbReference>
<dbReference type="Pfam" id="PF16452">
    <property type="entry name" value="Phage_CI_C"/>
    <property type="match status" value="1"/>
</dbReference>
<dbReference type="InterPro" id="IPR010982">
    <property type="entry name" value="Lambda_DNA-bd_dom_sf"/>
</dbReference>
<proteinExistence type="predicted"/>
<reference evidence="3" key="1">
    <citation type="submission" date="2019-10" db="EMBL/GenBank/DDBJ databases">
        <authorList>
            <person name="Ashton P.M."/>
            <person name="Dallman T."/>
            <person name="Nair S."/>
            <person name="De Pinna E."/>
            <person name="Peters T."/>
            <person name="Grant K."/>
        </authorList>
    </citation>
    <scope>NUCLEOTIDE SEQUENCE</scope>
    <source>
        <strain evidence="3">821059</strain>
    </source>
</reference>
<comment type="caution">
    <text evidence="3">The sequence shown here is derived from an EMBL/GenBank/DDBJ whole genome shotgun (WGS) entry which is preliminary data.</text>
</comment>
<dbReference type="GO" id="GO:0045892">
    <property type="term" value="P:negative regulation of DNA-templated transcription"/>
    <property type="evidence" value="ECO:0007669"/>
    <property type="project" value="InterPro"/>
</dbReference>
<evidence type="ECO:0000313" key="3">
    <source>
        <dbReference type="EMBL" id="EDH1111203.1"/>
    </source>
</evidence>
<dbReference type="InterPro" id="IPR032499">
    <property type="entry name" value="Phage_CI_C"/>
</dbReference>
<gene>
    <name evidence="3" type="ORF">GCX84_16860</name>
</gene>
<dbReference type="InterPro" id="IPR010744">
    <property type="entry name" value="Phage_CI_N"/>
</dbReference>
<dbReference type="RefSeq" id="WP_077950919.1">
    <property type="nucleotide sequence ID" value="NZ_JADDHO010000001.1"/>
</dbReference>
<protein>
    <submittedName>
        <fullName evidence="3">Repressor protein CI</fullName>
    </submittedName>
</protein>
<dbReference type="Gene3D" id="2.10.109.10">
    <property type="entry name" value="Umud Fragment, subunit A"/>
    <property type="match status" value="1"/>
</dbReference>
<organism evidence="3">
    <name type="scientific">Salmonella enterica I</name>
    <dbReference type="NCBI Taxonomy" id="59201"/>
    <lineage>
        <taxon>Bacteria</taxon>
        <taxon>Pseudomonadati</taxon>
        <taxon>Pseudomonadota</taxon>
        <taxon>Gammaproteobacteria</taxon>
        <taxon>Enterobacterales</taxon>
        <taxon>Enterobacteriaceae</taxon>
        <taxon>Salmonella</taxon>
    </lineage>
</organism>
<sequence>MSTQKNTFRHVSESLKTSIMQNRGGQKVIERILVAYGFTSRQAFCNHLGISQSTMANRYARDTFPADWMIICSIETGASIDWLASGISCESSSVLLNDERLAHTKSDDLDRTNSTIQKFPIETSINPNKGGKAAIDRLVAAYGFSTRQALANHLQVSKSTVANRYLRDTFPSDWIIQCALETGASLLWLTNGNGPKFIDNSSSVAQLKHQTIIDGKLHDEGYLAFDKTLIPSGLKKPIGVTAEGKTFIADTEYDDVSDGSWLIEIEGKVSLRKLTRIPVRKVKITSDTTDFVCELEDITTIAKCCCVFSKEI</sequence>
<accession>A0A3V0I3A2</accession>
<dbReference type="Pfam" id="PF07022">
    <property type="entry name" value="Phage_CI_repr"/>
    <property type="match status" value="2"/>
</dbReference>
<dbReference type="AlphaFoldDB" id="A0A3V0I3A2"/>
<dbReference type="GO" id="GO:0051259">
    <property type="term" value="P:protein complex oligomerization"/>
    <property type="evidence" value="ECO:0007669"/>
    <property type="project" value="InterPro"/>
</dbReference>
<feature type="domain" description="Bacteriophage CI repressor N-terminal" evidence="1">
    <location>
        <begin position="133"/>
        <end position="196"/>
    </location>
</feature>
<evidence type="ECO:0000259" key="1">
    <source>
        <dbReference type="Pfam" id="PF07022"/>
    </source>
</evidence>
<feature type="domain" description="Bacteriophage CI repressor C-terminal" evidence="2">
    <location>
        <begin position="207"/>
        <end position="305"/>
    </location>
</feature>
<name>A0A3V0I3A2_SALET</name>
<dbReference type="Gene3D" id="1.10.260.40">
    <property type="entry name" value="lambda repressor-like DNA-binding domains"/>
    <property type="match status" value="2"/>
</dbReference>
<dbReference type="EMBL" id="AAMGKT010000014">
    <property type="protein sequence ID" value="EDH1111203.1"/>
    <property type="molecule type" value="Genomic_DNA"/>
</dbReference>